<evidence type="ECO:0000313" key="2">
    <source>
        <dbReference type="EMBL" id="VDN94736.1"/>
    </source>
</evidence>
<organism evidence="4">
    <name type="scientific">Brugia pahangi</name>
    <name type="common">Filarial nematode worm</name>
    <dbReference type="NCBI Taxonomy" id="6280"/>
    <lineage>
        <taxon>Eukaryota</taxon>
        <taxon>Metazoa</taxon>
        <taxon>Ecdysozoa</taxon>
        <taxon>Nematoda</taxon>
        <taxon>Chromadorea</taxon>
        <taxon>Rhabditida</taxon>
        <taxon>Spirurina</taxon>
        <taxon>Spiruromorpha</taxon>
        <taxon>Filarioidea</taxon>
        <taxon>Onchocercidae</taxon>
        <taxon>Brugia</taxon>
    </lineage>
</organism>
<gene>
    <name evidence="2" type="ORF">BPAG_LOCUS13551</name>
</gene>
<dbReference type="EMBL" id="UZAD01013410">
    <property type="protein sequence ID" value="VDN94736.1"/>
    <property type="molecule type" value="Genomic_DNA"/>
</dbReference>
<name>A0A0N4TXC5_BRUPA</name>
<dbReference type="WBParaSite" id="BPAG_0001362301-mRNA-1">
    <property type="protein sequence ID" value="BPAG_0001362301-mRNA-1"/>
    <property type="gene ID" value="BPAG_0001362301"/>
</dbReference>
<sequence length="81" mass="9476">MTTTGVHDMNSGVGEENVKCCNVKFLIEHDYLPFPIEDHKEREKERSRRKTDSQHNTTTHHLSIFEITRRNLKIPVSVQTN</sequence>
<proteinExistence type="predicted"/>
<keyword evidence="3" id="KW-1185">Reference proteome</keyword>
<dbReference type="AlphaFoldDB" id="A0A0N4TXC5"/>
<evidence type="ECO:0000313" key="3">
    <source>
        <dbReference type="Proteomes" id="UP000278627"/>
    </source>
</evidence>
<evidence type="ECO:0000313" key="4">
    <source>
        <dbReference type="WBParaSite" id="BPAG_0001362301-mRNA-1"/>
    </source>
</evidence>
<accession>A0A0N4TXC5</accession>
<feature type="compositionally biased region" description="Basic and acidic residues" evidence="1">
    <location>
        <begin position="36"/>
        <end position="53"/>
    </location>
</feature>
<reference evidence="2 3" key="2">
    <citation type="submission" date="2018-11" db="EMBL/GenBank/DDBJ databases">
        <authorList>
            <consortium name="Pathogen Informatics"/>
        </authorList>
    </citation>
    <scope>NUCLEOTIDE SEQUENCE [LARGE SCALE GENOMIC DNA]</scope>
</reference>
<feature type="region of interest" description="Disordered" evidence="1">
    <location>
        <begin position="36"/>
        <end position="62"/>
    </location>
</feature>
<protein>
    <submittedName>
        <fullName evidence="4">Ovule protein</fullName>
    </submittedName>
</protein>
<reference evidence="4" key="1">
    <citation type="submission" date="2017-02" db="UniProtKB">
        <authorList>
            <consortium name="WormBaseParasite"/>
        </authorList>
    </citation>
    <scope>IDENTIFICATION</scope>
</reference>
<dbReference type="Proteomes" id="UP000278627">
    <property type="component" value="Unassembled WGS sequence"/>
</dbReference>
<evidence type="ECO:0000256" key="1">
    <source>
        <dbReference type="SAM" id="MobiDB-lite"/>
    </source>
</evidence>